<sequence length="1543" mass="170704">MLLTRRFVLAALTSFLLALGSLAALGFSALAADEPTPGNIAEPSSQASTTKEPTSPNSPKPTNSPAKVKPILGVSLYTKEGKVIRPYEGKTLRGGQEIYVGATVRDEYFQDFDKKRQDNRDVVEVGMKGEEVEEWATLSSIHFLKKSDDPLTYWTPATSTDHLARFVVPNKADGTKLTFTARPAEAIVNQDGWDEKTNKTVSAVVDAVAPSFTGIVYIVEGSDEPLREDGQEITVTGPRRIRVAAEDQVPEGVATGHADPIRDPKITASYAGSPLHVEKNKQFNYDIVLSKPGKYELRRLKISATDKAGNRNTKTAATIRERNMNDIPFPSSIQIRSKEKSDVQVVVDKKIVAGKRASQADVPTYVARDSSVYVRSQKQEFADKIEELRTTLVQHQSESEKINLLRVTREEGEPGEVVGPVDVCPVEKDTELPKLNPDGYYYYKCPDKIFGSVKSPDTDMKQRNGKYTFSPSDEEPLGLFNPGSVILDGKKPQVSFKNGPSQSGDNKFIPKIPKLKIKDNPYQNLSAMVVSQTEGSTQYAFYLQDELPEGQLKDKQKNGADRFSDTPNTSGLNKATLRVELPAPRDLTGKEIGPAKTLTPDNPGGELVGPDRNNLAAFQIDAEGLYRMDQIKVHIADNAGNVLEVPMAKILGDKVKYDVLVVDRRETSVQGAQVRVQKAKGTPESSNPELYYRGDVNISYTVSDRWFPLYVTQENLPADFFSIELKEHPKDPANRYQVVPQKFSFNEFVQVEGDRWQLDGIKLPRAKDNPKMPKEGAYNLKWAYRGFAEEKTEGSVEKSFTIDYTGPKLGKLQVSPTEVVHAPWIFASSTFEATLGEIEDTVSGIDDKALGFKYYESNMADSAKPALGFSNVLANQERNPKPKLQYKAVKADMIGTATFRMSGDSQRLRFDQTAIGLTDKAGNPADTGYLGEFKDSNLPTDKQGKCPVGVVVDKSAPTVEVAFDNNNARNQKYYKADRTATVTVKESNFDLLRKLDRAQVVVTNSRDGNTFTVPVEQFENPSGDKMTWVYRHRYDADGNWKLRAEVTDLAGRKSNAVEDEFVLDKLEPQLTVTFDNNHPTNGMYYNHPRTATVTIVDRNFSQADSPVVVQARDDAGKPTGAPSGSWAKTGKDTWSMRIPFTGESHYALLAKSTDMAGNAAREVKEPEFVIDTTKPEIKIGGVENLTAYSGTVRPTVVADDTNLDHSRVEYRLNGNYRGAVTDLLTRTKESDNHEEIIYDDFDRDPKIDDIYQLNAKVTDMAGNSTEVMKTFSVNRFGSTYLFEGNTGNLRGKYLDAPQNVQVTEVNVSGLENNLTQVQVAKNDQLQTLSPESYSRIGQTTKAGWSATKYTIPAKLFNKAGYYRVLLSSIDKAGNLSQNTMDKKNEAHNATAELKFAIDKQKPQVRTGALESNKVYYDESKDIDVNAKDNLALSAAQIEVDGQVVRTWDGAELDKNVPAYKLAADAQPHDITLRVQDKAGNESVASYSNVVVARSFWRYLLANPLLLAGVLVGAALVGIGLIALIVALVRRRRRLAYRHNPFGV</sequence>
<dbReference type="EMBL" id="CP116394">
    <property type="protein sequence ID" value="WCE46126.1"/>
    <property type="molecule type" value="Genomic_DNA"/>
</dbReference>
<evidence type="ECO:0000313" key="6">
    <source>
        <dbReference type="Proteomes" id="UP001211044"/>
    </source>
</evidence>
<keyword evidence="2" id="KW-0472">Membrane</keyword>
<keyword evidence="3" id="KW-0732">Signal</keyword>
<name>A0AB38XP48_9ACTO</name>
<dbReference type="Pfam" id="PF12245">
    <property type="entry name" value="Big_3_2"/>
    <property type="match status" value="1"/>
</dbReference>
<feature type="transmembrane region" description="Helical" evidence="2">
    <location>
        <begin position="1504"/>
        <end position="1528"/>
    </location>
</feature>
<feature type="domain" description="Ig-like" evidence="4">
    <location>
        <begin position="1248"/>
        <end position="1271"/>
    </location>
</feature>
<accession>A0AB38XP48</accession>
<evidence type="ECO:0000256" key="3">
    <source>
        <dbReference type="SAM" id="SignalP"/>
    </source>
</evidence>
<organism evidence="5 6">
    <name type="scientific">Winkia neuii subsp. anitrata</name>
    <dbReference type="NCBI Taxonomy" id="29318"/>
    <lineage>
        <taxon>Bacteria</taxon>
        <taxon>Bacillati</taxon>
        <taxon>Actinomycetota</taxon>
        <taxon>Actinomycetes</taxon>
        <taxon>Actinomycetales</taxon>
        <taxon>Actinomycetaceae</taxon>
        <taxon>Winkia</taxon>
    </lineage>
</organism>
<dbReference type="KEGG" id="wne:PIG85_00335"/>
<feature type="region of interest" description="Disordered" evidence="1">
    <location>
        <begin position="36"/>
        <end position="67"/>
    </location>
</feature>
<proteinExistence type="predicted"/>
<feature type="signal peptide" evidence="3">
    <location>
        <begin position="1"/>
        <end position="23"/>
    </location>
</feature>
<dbReference type="InterPro" id="IPR022038">
    <property type="entry name" value="Ig-like_bact"/>
</dbReference>
<reference evidence="5" key="1">
    <citation type="submission" date="2023-01" db="EMBL/GenBank/DDBJ databases">
        <title>Comparative Genomic Analysis of the Clinically-Derived Winkia Strain NY0527 Provides Evidence into the Taxonomic Reassignment of Winkia neuii and Characterizes Their Virulence Traits.</title>
        <authorList>
            <person name="Cai X."/>
            <person name="Peng Y."/>
            <person name="Li M."/>
            <person name="Qiu Y."/>
            <person name="Wang Y."/>
            <person name="Xu L."/>
            <person name="Hou Q."/>
        </authorList>
    </citation>
    <scope>NUCLEOTIDE SEQUENCE</scope>
    <source>
        <strain evidence="5">NY0527</strain>
    </source>
</reference>
<evidence type="ECO:0000313" key="5">
    <source>
        <dbReference type="EMBL" id="WCE46126.1"/>
    </source>
</evidence>
<keyword evidence="2" id="KW-0812">Transmembrane</keyword>
<evidence type="ECO:0000256" key="1">
    <source>
        <dbReference type="SAM" id="MobiDB-lite"/>
    </source>
</evidence>
<evidence type="ECO:0000256" key="2">
    <source>
        <dbReference type="SAM" id="Phobius"/>
    </source>
</evidence>
<protein>
    <submittedName>
        <fullName evidence="5">Ig-like domain repeat protein</fullName>
    </submittedName>
</protein>
<feature type="compositionally biased region" description="Low complexity" evidence="1">
    <location>
        <begin position="48"/>
        <end position="65"/>
    </location>
</feature>
<feature type="chain" id="PRO_5044304665" evidence="3">
    <location>
        <begin position="24"/>
        <end position="1543"/>
    </location>
</feature>
<gene>
    <name evidence="5" type="ORF">PIG85_00335</name>
</gene>
<feature type="region of interest" description="Disordered" evidence="1">
    <location>
        <begin position="586"/>
        <end position="610"/>
    </location>
</feature>
<dbReference type="Proteomes" id="UP001211044">
    <property type="component" value="Chromosome"/>
</dbReference>
<evidence type="ECO:0000259" key="4">
    <source>
        <dbReference type="Pfam" id="PF12245"/>
    </source>
</evidence>
<dbReference type="RefSeq" id="WP_004807071.1">
    <property type="nucleotide sequence ID" value="NZ_CP116394.1"/>
</dbReference>
<keyword evidence="2" id="KW-1133">Transmembrane helix</keyword>